<protein>
    <recommendedName>
        <fullName evidence="6">Adenosine deaminase domain-containing protein</fullName>
    </recommendedName>
</protein>
<dbReference type="Pfam" id="PF00962">
    <property type="entry name" value="A_deaminase"/>
    <property type="match status" value="1"/>
</dbReference>
<evidence type="ECO:0000256" key="5">
    <source>
        <dbReference type="ARBA" id="ARBA00023080"/>
    </source>
</evidence>
<gene>
    <name evidence="7" type="ORF">D9Q98_002232</name>
</gene>
<dbReference type="InterPro" id="IPR001365">
    <property type="entry name" value="A_deaminase_dom"/>
</dbReference>
<keyword evidence="2" id="KW-0479">Metal-binding</keyword>
<sequence>MAASLEAFIRTLPKAELHLHVEGTLEPELLFSLAKRNNVSTLPYADAAAAHAARASFSGLGDFLDKYYEGLSVLLKEQDYYDLCDAYMAHAASEGVVHAEIMFDPQAHLRRGIPFSTFFPGLQRAVADAPARHGLTACLLMCFMRDLGAESAAEVLQQAVPYKEHITGIGLDSAENGFPPHLFVDVFNKAAAMGLRRMAHAGEEGGAENICSALKDLQVDRIDHGVRCLDDPALVAHLEKCGTALTVCPLSNLCLQVYPGEIGEKLRSLLQDTKVRVTINSDDPAYFMHSESGGGNLLANYTYVTKVAGLDARQLAQLAVNSFEASFLDAAAKKARTESVHAALATWEAANGSSPAAC</sequence>
<organism evidence="7 8">
    <name type="scientific">Chlorella vulgaris</name>
    <name type="common">Green alga</name>
    <dbReference type="NCBI Taxonomy" id="3077"/>
    <lineage>
        <taxon>Eukaryota</taxon>
        <taxon>Viridiplantae</taxon>
        <taxon>Chlorophyta</taxon>
        <taxon>core chlorophytes</taxon>
        <taxon>Trebouxiophyceae</taxon>
        <taxon>Chlorellales</taxon>
        <taxon>Chlorellaceae</taxon>
        <taxon>Chlorella clade</taxon>
        <taxon>Chlorella</taxon>
    </lineage>
</organism>
<accession>A0A9D4TX81</accession>
<proteinExistence type="inferred from homology"/>
<dbReference type="HAMAP" id="MF_01962">
    <property type="entry name" value="Adenine_deaminase"/>
    <property type="match status" value="1"/>
</dbReference>
<dbReference type="OrthoDB" id="272271at2759"/>
<dbReference type="GO" id="GO:0005829">
    <property type="term" value="C:cytosol"/>
    <property type="evidence" value="ECO:0007669"/>
    <property type="project" value="TreeGrafter"/>
</dbReference>
<keyword evidence="8" id="KW-1185">Reference proteome</keyword>
<name>A0A9D4TX81_CHLVU</name>
<dbReference type="PANTHER" id="PTHR43114:SF6">
    <property type="entry name" value="ADENINE DEAMINASE"/>
    <property type="match status" value="1"/>
</dbReference>
<evidence type="ECO:0000313" key="7">
    <source>
        <dbReference type="EMBL" id="KAI3436177.1"/>
    </source>
</evidence>
<evidence type="ECO:0000256" key="4">
    <source>
        <dbReference type="ARBA" id="ARBA00022833"/>
    </source>
</evidence>
<comment type="cofactor">
    <cofactor evidence="1">
        <name>Zn(2+)</name>
        <dbReference type="ChEBI" id="CHEBI:29105"/>
    </cofactor>
</comment>
<evidence type="ECO:0000256" key="1">
    <source>
        <dbReference type="ARBA" id="ARBA00001947"/>
    </source>
</evidence>
<evidence type="ECO:0000256" key="2">
    <source>
        <dbReference type="ARBA" id="ARBA00022723"/>
    </source>
</evidence>
<evidence type="ECO:0000313" key="8">
    <source>
        <dbReference type="Proteomes" id="UP001055712"/>
    </source>
</evidence>
<comment type="caution">
    <text evidence="7">The sequence shown here is derived from an EMBL/GenBank/DDBJ whole genome shotgun (WGS) entry which is preliminary data.</text>
</comment>
<keyword evidence="5" id="KW-0546">Nucleotide metabolism</keyword>
<reference evidence="7" key="2">
    <citation type="submission" date="2020-11" db="EMBL/GenBank/DDBJ databases">
        <authorList>
            <person name="Cecchin M."/>
            <person name="Marcolungo L."/>
            <person name="Rossato M."/>
            <person name="Girolomoni L."/>
            <person name="Cosentino E."/>
            <person name="Cuine S."/>
            <person name="Li-Beisson Y."/>
            <person name="Delledonne M."/>
            <person name="Ballottari M."/>
        </authorList>
    </citation>
    <scope>NUCLEOTIDE SEQUENCE</scope>
    <source>
        <strain evidence="7">211/11P</strain>
        <tissue evidence="7">Whole cell</tissue>
    </source>
</reference>
<keyword evidence="3" id="KW-0378">Hydrolase</keyword>
<evidence type="ECO:0000256" key="3">
    <source>
        <dbReference type="ARBA" id="ARBA00022801"/>
    </source>
</evidence>
<keyword evidence="4" id="KW-0862">Zinc</keyword>
<dbReference type="Proteomes" id="UP001055712">
    <property type="component" value="Unassembled WGS sequence"/>
</dbReference>
<feature type="domain" description="Adenosine deaminase" evidence="6">
    <location>
        <begin position="13"/>
        <end position="341"/>
    </location>
</feature>
<dbReference type="GO" id="GO:0000034">
    <property type="term" value="F:adenine deaminase activity"/>
    <property type="evidence" value="ECO:0007669"/>
    <property type="project" value="InterPro"/>
</dbReference>
<dbReference type="InterPro" id="IPR028892">
    <property type="entry name" value="ADE"/>
</dbReference>
<evidence type="ECO:0000259" key="6">
    <source>
        <dbReference type="Pfam" id="PF00962"/>
    </source>
</evidence>
<dbReference type="PANTHER" id="PTHR43114">
    <property type="entry name" value="ADENINE DEAMINASE"/>
    <property type="match status" value="1"/>
</dbReference>
<reference evidence="7" key="1">
    <citation type="journal article" date="2019" name="Plant J.">
        <title>Chlorella vulgaris genome assembly and annotation reveals the molecular basis for metabolic acclimation to high light conditions.</title>
        <authorList>
            <person name="Cecchin M."/>
            <person name="Marcolungo L."/>
            <person name="Rossato M."/>
            <person name="Girolomoni L."/>
            <person name="Cosentino E."/>
            <person name="Cuine S."/>
            <person name="Li-Beisson Y."/>
            <person name="Delledonne M."/>
            <person name="Ballottari M."/>
        </authorList>
    </citation>
    <scope>NUCLEOTIDE SEQUENCE</scope>
    <source>
        <strain evidence="7">211/11P</strain>
    </source>
</reference>
<dbReference type="AlphaFoldDB" id="A0A9D4TX81"/>
<dbReference type="GO" id="GO:0043103">
    <property type="term" value="P:hypoxanthine salvage"/>
    <property type="evidence" value="ECO:0007669"/>
    <property type="project" value="TreeGrafter"/>
</dbReference>
<dbReference type="GO" id="GO:0046872">
    <property type="term" value="F:metal ion binding"/>
    <property type="evidence" value="ECO:0007669"/>
    <property type="project" value="UniProtKB-KW"/>
</dbReference>
<dbReference type="EMBL" id="SIDB01000002">
    <property type="protein sequence ID" value="KAI3436177.1"/>
    <property type="molecule type" value="Genomic_DNA"/>
</dbReference>
<dbReference type="Gene3D" id="3.20.20.140">
    <property type="entry name" value="Metal-dependent hydrolases"/>
    <property type="match status" value="1"/>
</dbReference>
<dbReference type="InterPro" id="IPR006330">
    <property type="entry name" value="Ado/ade_deaminase"/>
</dbReference>
<dbReference type="GO" id="GO:0006146">
    <property type="term" value="P:adenine catabolic process"/>
    <property type="evidence" value="ECO:0007669"/>
    <property type="project" value="InterPro"/>
</dbReference>
<dbReference type="SUPFAM" id="SSF51556">
    <property type="entry name" value="Metallo-dependent hydrolases"/>
    <property type="match status" value="1"/>
</dbReference>
<dbReference type="InterPro" id="IPR032466">
    <property type="entry name" value="Metal_Hydrolase"/>
</dbReference>
<dbReference type="GO" id="GO:0009117">
    <property type="term" value="P:nucleotide metabolic process"/>
    <property type="evidence" value="ECO:0007669"/>
    <property type="project" value="UniProtKB-KW"/>
</dbReference>
<dbReference type="NCBIfam" id="TIGR01430">
    <property type="entry name" value="aden_deam"/>
    <property type="match status" value="1"/>
</dbReference>